<feature type="compositionally biased region" description="Basic and acidic residues" evidence="1">
    <location>
        <begin position="26"/>
        <end position="35"/>
    </location>
</feature>
<evidence type="ECO:0000256" key="1">
    <source>
        <dbReference type="SAM" id="MobiDB-lite"/>
    </source>
</evidence>
<sequence>MSGYLPLARDSIEDTNKGGEVVPLMESDHWADEKPRQPQRNYARAVYVALALVLVNVLVWAIAAWKLAAIYDTIRANLDVVDTRMLPRPDAGNGVKLSVQS</sequence>
<evidence type="ECO:0000313" key="3">
    <source>
        <dbReference type="EMBL" id="VWP02647.1"/>
    </source>
</evidence>
<feature type="transmembrane region" description="Helical" evidence="2">
    <location>
        <begin position="45"/>
        <end position="65"/>
    </location>
</feature>
<dbReference type="AlphaFoldDB" id="A0A5K1K832"/>
<protein>
    <submittedName>
        <fullName evidence="3">DHA14-like major facilitator</fullName>
    </submittedName>
</protein>
<keyword evidence="2" id="KW-0812">Transmembrane</keyword>
<feature type="region of interest" description="Disordered" evidence="1">
    <location>
        <begin position="1"/>
        <end position="35"/>
    </location>
</feature>
<proteinExistence type="predicted"/>
<organism evidence="3">
    <name type="scientific">Ganoderma boninense</name>
    <dbReference type="NCBI Taxonomy" id="34458"/>
    <lineage>
        <taxon>Eukaryota</taxon>
        <taxon>Fungi</taxon>
        <taxon>Dikarya</taxon>
        <taxon>Basidiomycota</taxon>
        <taxon>Agaricomycotina</taxon>
        <taxon>Agaricomycetes</taxon>
        <taxon>Polyporales</taxon>
        <taxon>Polyporaceae</taxon>
        <taxon>Ganoderma</taxon>
    </lineage>
</organism>
<gene>
    <name evidence="3" type="primary">Q9P8L8</name>
</gene>
<dbReference type="EMBL" id="LR730380">
    <property type="protein sequence ID" value="VWP02647.1"/>
    <property type="molecule type" value="Genomic_DNA"/>
</dbReference>
<keyword evidence="2" id="KW-0472">Membrane</keyword>
<keyword evidence="2" id="KW-1133">Transmembrane helix</keyword>
<reference evidence="3" key="1">
    <citation type="submission" date="2019-10" db="EMBL/GenBank/DDBJ databases">
        <authorList>
            <person name="Nor Muhammad N."/>
        </authorList>
    </citation>
    <scope>NUCLEOTIDE SEQUENCE</scope>
</reference>
<name>A0A5K1K832_9APHY</name>
<evidence type="ECO:0000256" key="2">
    <source>
        <dbReference type="SAM" id="Phobius"/>
    </source>
</evidence>
<accession>A0A5K1K832</accession>